<dbReference type="Proteomes" id="UP001239111">
    <property type="component" value="Chromosome 2"/>
</dbReference>
<proteinExistence type="predicted"/>
<organism evidence="1 2">
    <name type="scientific">Eretmocerus hayati</name>
    <dbReference type="NCBI Taxonomy" id="131215"/>
    <lineage>
        <taxon>Eukaryota</taxon>
        <taxon>Metazoa</taxon>
        <taxon>Ecdysozoa</taxon>
        <taxon>Arthropoda</taxon>
        <taxon>Hexapoda</taxon>
        <taxon>Insecta</taxon>
        <taxon>Pterygota</taxon>
        <taxon>Neoptera</taxon>
        <taxon>Endopterygota</taxon>
        <taxon>Hymenoptera</taxon>
        <taxon>Apocrita</taxon>
        <taxon>Proctotrupomorpha</taxon>
        <taxon>Chalcidoidea</taxon>
        <taxon>Aphelinidae</taxon>
        <taxon>Aphelininae</taxon>
        <taxon>Eretmocerus</taxon>
    </lineage>
</organism>
<protein>
    <submittedName>
        <fullName evidence="1">Uncharacterized protein</fullName>
    </submittedName>
</protein>
<evidence type="ECO:0000313" key="1">
    <source>
        <dbReference type="EMBL" id="KAJ8678683.1"/>
    </source>
</evidence>
<accession>A0ACC2P5D7</accession>
<keyword evidence="2" id="KW-1185">Reference proteome</keyword>
<sequence length="429" mass="46822">MSEPQTSGCGKPLRRAAAQGDLASIKALIFSAHQHQPFPGQHREQQVSPNDLDGALLRAAEWGQLEAVRLLCSAGASCLRARDRRGNSVLHVAARAVNPSSCDAASSSSNVELLRLLLELGAEVAAINALGQNALHCWAELALEDLPGAELLLLSGTGGDRQRLQLLQHVDEDLNAPLHVALGTAKPNLAELFIRHGADVNAENSGGIVPLYLAVAAHDIASVKLLISRGAHIKGGKGSMALLIACAANHAEMIDLLLNSGVELSGFVEEVGYNAYERISEEASMRVVAKYVAKIQSRDSTLEVGEILGVIDKSPEWRSFYLDCHRELECMSAEKMYGHLSFYDALFEQPHKLVCLLRNGHFVKSFKSSAPSRLFPIYAHELEEKFGLAEKRRDCLDTMKGQLEAVFHDYLPDLALERILHYLSDEIWA</sequence>
<comment type="caution">
    <text evidence="1">The sequence shown here is derived from an EMBL/GenBank/DDBJ whole genome shotgun (WGS) entry which is preliminary data.</text>
</comment>
<name>A0ACC2P5D7_9HYME</name>
<evidence type="ECO:0000313" key="2">
    <source>
        <dbReference type="Proteomes" id="UP001239111"/>
    </source>
</evidence>
<reference evidence="1" key="1">
    <citation type="submission" date="2023-04" db="EMBL/GenBank/DDBJ databases">
        <title>A chromosome-level genome assembly of the parasitoid wasp Eretmocerus hayati.</title>
        <authorList>
            <person name="Zhong Y."/>
            <person name="Liu S."/>
            <person name="Liu Y."/>
        </authorList>
    </citation>
    <scope>NUCLEOTIDE SEQUENCE</scope>
    <source>
        <strain evidence="1">ZJU_SS_LIU_2023</strain>
    </source>
</reference>
<dbReference type="EMBL" id="CM056742">
    <property type="protein sequence ID" value="KAJ8678683.1"/>
    <property type="molecule type" value="Genomic_DNA"/>
</dbReference>
<gene>
    <name evidence="1" type="ORF">QAD02_014470</name>
</gene>